<feature type="compositionally biased region" description="Low complexity" evidence="1">
    <location>
        <begin position="87"/>
        <end position="101"/>
    </location>
</feature>
<dbReference type="PANTHER" id="PTHR36379">
    <property type="entry name" value="PROTEIN PRD1"/>
    <property type="match status" value="1"/>
</dbReference>
<evidence type="ECO:0000256" key="1">
    <source>
        <dbReference type="SAM" id="MobiDB-lite"/>
    </source>
</evidence>
<dbReference type="PANTHER" id="PTHR36379:SF1">
    <property type="entry name" value="PUTATIVE RECOMBINATION INITIATION DEFECT 1-RELATED"/>
    <property type="match status" value="1"/>
</dbReference>
<gene>
    <name evidence="2" type="ORF">ORAREDHAP_LOCUS4107</name>
</gene>
<feature type="region of interest" description="Disordered" evidence="1">
    <location>
        <begin position="66"/>
        <end position="101"/>
    </location>
</feature>
<dbReference type="EMBL" id="CAEKKB010000001">
    <property type="protein sequence ID" value="CAB4294154.1"/>
    <property type="molecule type" value="Genomic_DNA"/>
</dbReference>
<dbReference type="OrthoDB" id="1730788at2759"/>
<accession>A0A6J5W349</accession>
<dbReference type="AlphaFoldDB" id="A0A6J5W349"/>
<dbReference type="Proteomes" id="UP000507245">
    <property type="component" value="Unassembled WGS sequence"/>
</dbReference>
<evidence type="ECO:0000313" key="3">
    <source>
        <dbReference type="Proteomes" id="UP000507245"/>
    </source>
</evidence>
<organism evidence="2 3">
    <name type="scientific">Prunus armeniaca</name>
    <name type="common">Apricot</name>
    <name type="synonym">Armeniaca vulgaris</name>
    <dbReference type="NCBI Taxonomy" id="36596"/>
    <lineage>
        <taxon>Eukaryota</taxon>
        <taxon>Viridiplantae</taxon>
        <taxon>Streptophyta</taxon>
        <taxon>Embryophyta</taxon>
        <taxon>Tracheophyta</taxon>
        <taxon>Spermatophyta</taxon>
        <taxon>Magnoliopsida</taxon>
        <taxon>eudicotyledons</taxon>
        <taxon>Gunneridae</taxon>
        <taxon>Pentapetalae</taxon>
        <taxon>rosids</taxon>
        <taxon>fabids</taxon>
        <taxon>Rosales</taxon>
        <taxon>Rosaceae</taxon>
        <taxon>Amygdaloideae</taxon>
        <taxon>Amygdaleae</taxon>
        <taxon>Prunus</taxon>
    </lineage>
</organism>
<dbReference type="InterPro" id="IPR044968">
    <property type="entry name" value="PRD1"/>
</dbReference>
<reference evidence="3" key="1">
    <citation type="journal article" date="2020" name="Genome Biol.">
        <title>Gamete binning: chromosome-level and haplotype-resolved genome assembly enabled by high-throughput single-cell sequencing of gamete genomes.</title>
        <authorList>
            <person name="Campoy J.A."/>
            <person name="Sun H."/>
            <person name="Goel M."/>
            <person name="Jiao W.-B."/>
            <person name="Folz-Donahue K."/>
            <person name="Wang N."/>
            <person name="Rubio M."/>
            <person name="Liu C."/>
            <person name="Kukat C."/>
            <person name="Ruiz D."/>
            <person name="Huettel B."/>
            <person name="Schneeberger K."/>
        </authorList>
    </citation>
    <scope>NUCLEOTIDE SEQUENCE [LARGE SCALE GENOMIC DNA]</scope>
    <source>
        <strain evidence="3">cv. Rojo Pasion</strain>
    </source>
</reference>
<dbReference type="GO" id="GO:0042138">
    <property type="term" value="P:meiotic DNA double-strand break formation"/>
    <property type="evidence" value="ECO:0007669"/>
    <property type="project" value="InterPro"/>
</dbReference>
<sequence length="260" mass="29124">MLSNFCEPFSECTGAKSVHVSTRGRYRKRLRHLLPFLSCILWRQNSNTIRARKMYSLSQELLRDYHENEEEEEEASNSRATDPRSYSEPSKAAPSACSASPTSSPTVHVSYALSQLSQAISSDPPFLRYLLAFHPHFLVSPLVHALSSFDDDPIARHLISALCESAAASLSAHFVARVSDRLFSGALAWSRRQLYTVFIYSGRNLVLYKVSILQYASEVGDGTDFLFAFCPKLLDLSLEALMKTQSDDVRLNCVGQFSIL</sequence>
<proteinExistence type="predicted"/>
<keyword evidence="3" id="KW-1185">Reference proteome</keyword>
<name>A0A6J5W349_PRUAR</name>
<evidence type="ECO:0000313" key="2">
    <source>
        <dbReference type="EMBL" id="CAB4294154.1"/>
    </source>
</evidence>
<protein>
    <submittedName>
        <fullName evidence="2">Uncharacterized protein</fullName>
    </submittedName>
</protein>